<dbReference type="RefSeq" id="WP_039682543.1">
    <property type="nucleotide sequence ID" value="NZ_CP010028.1"/>
</dbReference>
<keyword evidence="1" id="KW-0597">Phosphoprotein</keyword>
<dbReference type="Pfam" id="PF00072">
    <property type="entry name" value="Response_reg"/>
    <property type="match status" value="1"/>
</dbReference>
<feature type="domain" description="Response regulatory" evidence="2">
    <location>
        <begin position="7"/>
        <end position="129"/>
    </location>
</feature>
<dbReference type="PANTHER" id="PTHR44520">
    <property type="entry name" value="RESPONSE REGULATOR RCP1-RELATED"/>
    <property type="match status" value="1"/>
</dbReference>
<dbReference type="HOGENOM" id="CLU_000445_69_17_0"/>
<dbReference type="EMBL" id="CP010028">
    <property type="protein sequence ID" value="AIZ44505.1"/>
    <property type="molecule type" value="Genomic_DNA"/>
</dbReference>
<sequence>MSAAPFHLLLVEDELADALLFQDMLAEQDQDITVHHVQNGQEALDFLTRPDQTSRPHLIVLDLNMPIMNGHEFLERVKAIPEVRSIPVLVLSTSEHPSDIHRAYDQQVSGYVVKPGNYQEYMHVLETIRAYWRGLVRLPSLEEVIRGRVGS</sequence>
<dbReference type="STRING" id="1182571.QR90_04440"/>
<dbReference type="InterPro" id="IPR001789">
    <property type="entry name" value="Sig_transdc_resp-reg_receiver"/>
</dbReference>
<feature type="modified residue" description="4-aspartylphosphate" evidence="1">
    <location>
        <position position="62"/>
    </location>
</feature>
<dbReference type="GO" id="GO:0000160">
    <property type="term" value="P:phosphorelay signal transduction system"/>
    <property type="evidence" value="ECO:0007669"/>
    <property type="project" value="InterPro"/>
</dbReference>
<accession>A0A0A7KEH6</accession>
<dbReference type="SUPFAM" id="SSF52172">
    <property type="entry name" value="CheY-like"/>
    <property type="match status" value="1"/>
</dbReference>
<dbReference type="InterPro" id="IPR011006">
    <property type="entry name" value="CheY-like_superfamily"/>
</dbReference>
<reference evidence="4" key="1">
    <citation type="submission" date="2014-11" db="EMBL/GenBank/DDBJ databases">
        <title>Hymenobacter sp. DG25B genome submission.</title>
        <authorList>
            <person name="Jung H.-Y."/>
            <person name="Kim M.K."/>
            <person name="Srinivasan S."/>
            <person name="Lim S."/>
        </authorList>
    </citation>
    <scope>NUCLEOTIDE SEQUENCE [LARGE SCALE GENOMIC DNA]</scope>
    <source>
        <strain evidence="4">DY59</strain>
    </source>
</reference>
<dbReference type="GO" id="GO:0016301">
    <property type="term" value="F:kinase activity"/>
    <property type="evidence" value="ECO:0007669"/>
    <property type="project" value="UniProtKB-KW"/>
</dbReference>
<dbReference type="KEGG" id="dsw:QR90_04440"/>
<evidence type="ECO:0000313" key="3">
    <source>
        <dbReference type="EMBL" id="AIZ44505.1"/>
    </source>
</evidence>
<evidence type="ECO:0000313" key="4">
    <source>
        <dbReference type="Proteomes" id="UP000030634"/>
    </source>
</evidence>
<keyword evidence="3" id="KW-0808">Transferase</keyword>
<keyword evidence="3" id="KW-0418">Kinase</keyword>
<dbReference type="Proteomes" id="UP000030634">
    <property type="component" value="Chromosome"/>
</dbReference>
<dbReference type="Gene3D" id="3.40.50.2300">
    <property type="match status" value="1"/>
</dbReference>
<gene>
    <name evidence="3" type="ORF">QR90_04440</name>
</gene>
<organism evidence="3 4">
    <name type="scientific">Deinococcus radiopugnans</name>
    <dbReference type="NCBI Taxonomy" id="57497"/>
    <lineage>
        <taxon>Bacteria</taxon>
        <taxon>Thermotogati</taxon>
        <taxon>Deinococcota</taxon>
        <taxon>Deinococci</taxon>
        <taxon>Deinococcales</taxon>
        <taxon>Deinococcaceae</taxon>
        <taxon>Deinococcus</taxon>
    </lineage>
</organism>
<protein>
    <submittedName>
        <fullName evidence="3">Histidine kinase</fullName>
    </submittedName>
</protein>
<proteinExistence type="predicted"/>
<evidence type="ECO:0000256" key="1">
    <source>
        <dbReference type="PROSITE-ProRule" id="PRU00169"/>
    </source>
</evidence>
<dbReference type="PROSITE" id="PS50110">
    <property type="entry name" value="RESPONSE_REGULATORY"/>
    <property type="match status" value="1"/>
</dbReference>
<dbReference type="SMART" id="SM00448">
    <property type="entry name" value="REC"/>
    <property type="match status" value="1"/>
</dbReference>
<dbReference type="InterPro" id="IPR052893">
    <property type="entry name" value="TCS_response_regulator"/>
</dbReference>
<dbReference type="PANTHER" id="PTHR44520:SF2">
    <property type="entry name" value="RESPONSE REGULATOR RCP1"/>
    <property type="match status" value="1"/>
</dbReference>
<name>A0A0A7KEH6_9DEIO</name>
<dbReference type="CDD" id="cd17557">
    <property type="entry name" value="REC_Rcp-like"/>
    <property type="match status" value="1"/>
</dbReference>
<dbReference type="AlphaFoldDB" id="A0A0A7KEH6"/>
<evidence type="ECO:0000259" key="2">
    <source>
        <dbReference type="PROSITE" id="PS50110"/>
    </source>
</evidence>